<dbReference type="Pfam" id="PF13407">
    <property type="entry name" value="Peripla_BP_4"/>
    <property type="match status" value="1"/>
</dbReference>
<reference evidence="6 7" key="1">
    <citation type="submission" date="2018-06" db="EMBL/GenBank/DDBJ databases">
        <authorList>
            <person name="Strepis N."/>
        </authorList>
    </citation>
    <scope>NUCLEOTIDE SEQUENCE [LARGE SCALE GENOMIC DNA]</scope>
    <source>
        <strain evidence="6">LUCI</strain>
    </source>
</reference>
<dbReference type="SUPFAM" id="SSF53822">
    <property type="entry name" value="Periplasmic binding protein-like I"/>
    <property type="match status" value="1"/>
</dbReference>
<accession>A0A498R6A7</accession>
<evidence type="ECO:0000313" key="7">
    <source>
        <dbReference type="Proteomes" id="UP000277811"/>
    </source>
</evidence>
<evidence type="ECO:0000256" key="4">
    <source>
        <dbReference type="SAM" id="SignalP"/>
    </source>
</evidence>
<feature type="signal peptide" evidence="4">
    <location>
        <begin position="1"/>
        <end position="26"/>
    </location>
</feature>
<evidence type="ECO:0000256" key="3">
    <source>
        <dbReference type="ARBA" id="ARBA00022729"/>
    </source>
</evidence>
<evidence type="ECO:0000256" key="1">
    <source>
        <dbReference type="ARBA" id="ARBA00004196"/>
    </source>
</evidence>
<dbReference type="InterPro" id="IPR028082">
    <property type="entry name" value="Peripla_BP_I"/>
</dbReference>
<dbReference type="PANTHER" id="PTHR46847">
    <property type="entry name" value="D-ALLOSE-BINDING PERIPLASMIC PROTEIN-RELATED"/>
    <property type="match status" value="1"/>
</dbReference>
<comment type="similarity">
    <text evidence="2">Belongs to the bacterial solute-binding protein 2 family.</text>
</comment>
<comment type="subcellular location">
    <subcellularLocation>
        <location evidence="1">Cell envelope</location>
    </subcellularLocation>
</comment>
<dbReference type="PANTHER" id="PTHR46847:SF1">
    <property type="entry name" value="D-ALLOSE-BINDING PERIPLASMIC PROTEIN-RELATED"/>
    <property type="match status" value="1"/>
</dbReference>
<organism evidence="6 7">
    <name type="scientific">Lucifera butyrica</name>
    <dbReference type="NCBI Taxonomy" id="1351585"/>
    <lineage>
        <taxon>Bacteria</taxon>
        <taxon>Bacillati</taxon>
        <taxon>Bacillota</taxon>
        <taxon>Negativicutes</taxon>
        <taxon>Veillonellales</taxon>
        <taxon>Veillonellaceae</taxon>
        <taxon>Lucifera</taxon>
    </lineage>
</organism>
<dbReference type="EMBL" id="UPPP01000058">
    <property type="protein sequence ID" value="VBB05753.1"/>
    <property type="molecule type" value="Genomic_DNA"/>
</dbReference>
<protein>
    <recommendedName>
        <fullName evidence="5">Periplasmic binding protein domain-containing protein</fullName>
    </recommendedName>
</protein>
<dbReference type="AlphaFoldDB" id="A0A498R6A7"/>
<dbReference type="GO" id="GO:0030313">
    <property type="term" value="C:cell envelope"/>
    <property type="evidence" value="ECO:0007669"/>
    <property type="project" value="UniProtKB-SubCell"/>
</dbReference>
<keyword evidence="7" id="KW-1185">Reference proteome</keyword>
<name>A0A498R6A7_9FIRM</name>
<dbReference type="CDD" id="cd01536">
    <property type="entry name" value="PBP1_ABC_sugar_binding-like"/>
    <property type="match status" value="1"/>
</dbReference>
<dbReference type="Gene3D" id="3.40.50.2300">
    <property type="match status" value="2"/>
</dbReference>
<dbReference type="OrthoDB" id="9769193at2"/>
<dbReference type="InterPro" id="IPR025997">
    <property type="entry name" value="SBP_2_dom"/>
</dbReference>
<feature type="chain" id="PRO_5019796143" description="Periplasmic binding protein domain-containing protein" evidence="4">
    <location>
        <begin position="27"/>
        <end position="315"/>
    </location>
</feature>
<dbReference type="Proteomes" id="UP000277811">
    <property type="component" value="Unassembled WGS sequence"/>
</dbReference>
<keyword evidence="3 4" id="KW-0732">Signal</keyword>
<evidence type="ECO:0000259" key="5">
    <source>
        <dbReference type="Pfam" id="PF13407"/>
    </source>
</evidence>
<evidence type="ECO:0000313" key="6">
    <source>
        <dbReference type="EMBL" id="VBB05753.1"/>
    </source>
</evidence>
<evidence type="ECO:0000256" key="2">
    <source>
        <dbReference type="ARBA" id="ARBA00007639"/>
    </source>
</evidence>
<gene>
    <name evidence="6" type="ORF">LUCI_0964</name>
</gene>
<proteinExistence type="inferred from homology"/>
<dbReference type="GO" id="GO:0030246">
    <property type="term" value="F:carbohydrate binding"/>
    <property type="evidence" value="ECO:0007669"/>
    <property type="project" value="UniProtKB-ARBA"/>
</dbReference>
<dbReference type="RefSeq" id="WP_122626726.1">
    <property type="nucleotide sequence ID" value="NZ_UPPP01000058.1"/>
</dbReference>
<sequence>MKRTVGLLLVLVLALFVVAGCGSSQGADNSKGAKKFVVGYTNLADTDVFCTSRKDAFIKYTKGDPNLEVRFTDANNDINKQLDQIDNFIAQKVNAIVIVPVDYEGIVPGVEKANAAGIPVIALGIQSHGGDYTFVGSKNYDAGKMQGEFMKDKLPQNAQILYLQGTNGLYHSTERWQGFKEALLDKRPDVKLLARLSGNYDRAEGMKITEDWIQTFPHFDAIIAANDQMALGALEALKTANRLQGVMISGIDGTKDALNAIKGNEMSQSIFQDAASQAAKGYEVIQKLMKGEKPPKEVIIPFQSITKENVDKYLK</sequence>
<dbReference type="PROSITE" id="PS51257">
    <property type="entry name" value="PROKAR_LIPOPROTEIN"/>
    <property type="match status" value="1"/>
</dbReference>
<feature type="domain" description="Periplasmic binding protein" evidence="5">
    <location>
        <begin position="44"/>
        <end position="293"/>
    </location>
</feature>